<evidence type="ECO:0000256" key="3">
    <source>
        <dbReference type="ARBA" id="ARBA00022679"/>
    </source>
</evidence>
<dbReference type="PANTHER" id="PTHR43289">
    <property type="entry name" value="MITOGEN-ACTIVATED PROTEIN KINASE KINASE KINASE 20-RELATED"/>
    <property type="match status" value="1"/>
</dbReference>
<dbReference type="EMBL" id="SMFR01000001">
    <property type="protein sequence ID" value="TCJ99710.1"/>
    <property type="molecule type" value="Genomic_DNA"/>
</dbReference>
<dbReference type="RefSeq" id="WP_084472795.1">
    <property type="nucleotide sequence ID" value="NZ_SMFR01000001.1"/>
</dbReference>
<dbReference type="FunFam" id="3.30.200.20:FF:000035">
    <property type="entry name" value="Serine/threonine protein kinase Stk1"/>
    <property type="match status" value="1"/>
</dbReference>
<reference evidence="12 13" key="1">
    <citation type="submission" date="2019-03" db="EMBL/GenBank/DDBJ databases">
        <title>Genomic Encyclopedia of Type Strains, Phase IV (KMG-IV): sequencing the most valuable type-strain genomes for metagenomic binning, comparative biology and taxonomic classification.</title>
        <authorList>
            <person name="Goeker M."/>
        </authorList>
    </citation>
    <scope>NUCLEOTIDE SEQUENCE [LARGE SCALE GENOMIC DNA]</scope>
    <source>
        <strain evidence="12 13">DSM 44684</strain>
    </source>
</reference>
<dbReference type="Gene3D" id="1.10.510.10">
    <property type="entry name" value="Transferase(Phosphotransferase) domain 1"/>
    <property type="match status" value="1"/>
</dbReference>
<evidence type="ECO:0000313" key="12">
    <source>
        <dbReference type="EMBL" id="TCJ99710.1"/>
    </source>
</evidence>
<comment type="catalytic activity">
    <reaction evidence="8">
        <text>L-seryl-[protein] + ATP = O-phospho-L-seryl-[protein] + ADP + H(+)</text>
        <dbReference type="Rhea" id="RHEA:17989"/>
        <dbReference type="Rhea" id="RHEA-COMP:9863"/>
        <dbReference type="Rhea" id="RHEA-COMP:11604"/>
        <dbReference type="ChEBI" id="CHEBI:15378"/>
        <dbReference type="ChEBI" id="CHEBI:29999"/>
        <dbReference type="ChEBI" id="CHEBI:30616"/>
        <dbReference type="ChEBI" id="CHEBI:83421"/>
        <dbReference type="ChEBI" id="CHEBI:456216"/>
        <dbReference type="EC" id="2.7.11.1"/>
    </reaction>
</comment>
<dbReference type="InterPro" id="IPR000719">
    <property type="entry name" value="Prot_kinase_dom"/>
</dbReference>
<name>A0A4R1FZK1_9NOCA</name>
<organism evidence="12 13">
    <name type="scientific">Nocardia alba</name>
    <dbReference type="NCBI Taxonomy" id="225051"/>
    <lineage>
        <taxon>Bacteria</taxon>
        <taxon>Bacillati</taxon>
        <taxon>Actinomycetota</taxon>
        <taxon>Actinomycetes</taxon>
        <taxon>Mycobacteriales</taxon>
        <taxon>Nocardiaceae</taxon>
        <taxon>Nocardia</taxon>
    </lineage>
</organism>
<dbReference type="GO" id="GO:0005524">
    <property type="term" value="F:ATP binding"/>
    <property type="evidence" value="ECO:0007669"/>
    <property type="project" value="UniProtKB-UniRule"/>
</dbReference>
<dbReference type="Pfam" id="PF00069">
    <property type="entry name" value="Pkinase"/>
    <property type="match status" value="1"/>
</dbReference>
<dbReference type="EC" id="2.7.11.1" evidence="1"/>
<feature type="compositionally biased region" description="Pro residues" evidence="10">
    <location>
        <begin position="316"/>
        <end position="326"/>
    </location>
</feature>
<evidence type="ECO:0000256" key="1">
    <source>
        <dbReference type="ARBA" id="ARBA00012513"/>
    </source>
</evidence>
<proteinExistence type="predicted"/>
<dbReference type="PROSITE" id="PS00107">
    <property type="entry name" value="PROTEIN_KINASE_ATP"/>
    <property type="match status" value="1"/>
</dbReference>
<accession>A0A4R1FZK1</accession>
<dbReference type="Proteomes" id="UP000294856">
    <property type="component" value="Unassembled WGS sequence"/>
</dbReference>
<gene>
    <name evidence="12" type="ORF">DFR71_0692</name>
</gene>
<feature type="compositionally biased region" description="Low complexity" evidence="10">
    <location>
        <begin position="332"/>
        <end position="346"/>
    </location>
</feature>
<comment type="catalytic activity">
    <reaction evidence="7">
        <text>L-threonyl-[protein] + ATP = O-phospho-L-threonyl-[protein] + ADP + H(+)</text>
        <dbReference type="Rhea" id="RHEA:46608"/>
        <dbReference type="Rhea" id="RHEA-COMP:11060"/>
        <dbReference type="Rhea" id="RHEA-COMP:11605"/>
        <dbReference type="ChEBI" id="CHEBI:15378"/>
        <dbReference type="ChEBI" id="CHEBI:30013"/>
        <dbReference type="ChEBI" id="CHEBI:30616"/>
        <dbReference type="ChEBI" id="CHEBI:61977"/>
        <dbReference type="ChEBI" id="CHEBI:456216"/>
        <dbReference type="EC" id="2.7.11.1"/>
    </reaction>
</comment>
<evidence type="ECO:0000313" key="13">
    <source>
        <dbReference type="Proteomes" id="UP000294856"/>
    </source>
</evidence>
<feature type="binding site" evidence="9">
    <location>
        <position position="40"/>
    </location>
    <ligand>
        <name>ATP</name>
        <dbReference type="ChEBI" id="CHEBI:30616"/>
    </ligand>
</feature>
<dbReference type="Gene3D" id="3.30.200.20">
    <property type="entry name" value="Phosphorylase Kinase, domain 1"/>
    <property type="match status" value="1"/>
</dbReference>
<dbReference type="InterPro" id="IPR011009">
    <property type="entry name" value="Kinase-like_dom_sf"/>
</dbReference>
<dbReference type="OrthoDB" id="9762169at2"/>
<evidence type="ECO:0000256" key="5">
    <source>
        <dbReference type="ARBA" id="ARBA00022777"/>
    </source>
</evidence>
<dbReference type="SUPFAM" id="SSF56112">
    <property type="entry name" value="Protein kinase-like (PK-like)"/>
    <property type="match status" value="1"/>
</dbReference>
<keyword evidence="4 9" id="KW-0547">Nucleotide-binding</keyword>
<evidence type="ECO:0000256" key="6">
    <source>
        <dbReference type="ARBA" id="ARBA00022840"/>
    </source>
</evidence>
<evidence type="ECO:0000256" key="7">
    <source>
        <dbReference type="ARBA" id="ARBA00047899"/>
    </source>
</evidence>
<keyword evidence="2" id="KW-0723">Serine/threonine-protein kinase</keyword>
<keyword evidence="13" id="KW-1185">Reference proteome</keyword>
<dbReference type="PANTHER" id="PTHR43289:SF6">
    <property type="entry name" value="SERINE_THREONINE-PROTEIN KINASE NEKL-3"/>
    <property type="match status" value="1"/>
</dbReference>
<dbReference type="PROSITE" id="PS50011">
    <property type="entry name" value="PROTEIN_KINASE_DOM"/>
    <property type="match status" value="1"/>
</dbReference>
<feature type="region of interest" description="Disordered" evidence="10">
    <location>
        <begin position="302"/>
        <end position="398"/>
    </location>
</feature>
<evidence type="ECO:0000256" key="4">
    <source>
        <dbReference type="ARBA" id="ARBA00022741"/>
    </source>
</evidence>
<dbReference type="CDD" id="cd14014">
    <property type="entry name" value="STKc_PknB_like"/>
    <property type="match status" value="1"/>
</dbReference>
<keyword evidence="3" id="KW-0808">Transferase</keyword>
<dbReference type="STRING" id="1210063.GCA_001612665_03188"/>
<evidence type="ECO:0000256" key="2">
    <source>
        <dbReference type="ARBA" id="ARBA00022527"/>
    </source>
</evidence>
<keyword evidence="5 12" id="KW-0418">Kinase</keyword>
<evidence type="ECO:0000256" key="10">
    <source>
        <dbReference type="SAM" id="MobiDB-lite"/>
    </source>
</evidence>
<keyword evidence="6 9" id="KW-0067">ATP-binding</keyword>
<comment type="caution">
    <text evidence="12">The sequence shown here is derived from an EMBL/GenBank/DDBJ whole genome shotgun (WGS) entry which is preliminary data.</text>
</comment>
<evidence type="ECO:0000256" key="8">
    <source>
        <dbReference type="ARBA" id="ARBA00048679"/>
    </source>
</evidence>
<protein>
    <recommendedName>
        <fullName evidence="1">non-specific serine/threonine protein kinase</fullName>
        <ecNumber evidence="1">2.7.11.1</ecNumber>
    </recommendedName>
</protein>
<dbReference type="GO" id="GO:0004674">
    <property type="term" value="F:protein serine/threonine kinase activity"/>
    <property type="evidence" value="ECO:0007669"/>
    <property type="project" value="UniProtKB-KW"/>
</dbReference>
<dbReference type="InterPro" id="IPR008271">
    <property type="entry name" value="Ser/Thr_kinase_AS"/>
</dbReference>
<dbReference type="SMART" id="SM00220">
    <property type="entry name" value="S_TKc"/>
    <property type="match status" value="1"/>
</dbReference>
<dbReference type="PROSITE" id="PS00108">
    <property type="entry name" value="PROTEIN_KINASE_ST"/>
    <property type="match status" value="1"/>
</dbReference>
<sequence length="398" mass="42889">MLRKGDVFAGYTIRRVLGQGGMGVVYLARHPRLPRLTALKLLSRELSADEEIRLRFEREADLVAQLEHPNIVNVYDRGTDDDQLWISMQFVAGTDVATADVNVLTPGRAVQIVAETATALDFAHASGVLHRDVKPANILLAKPPIGRPERVVLTDFGIAAVRDSETTLTSAGTITATLAYAAPEHLAGAPLDHRCDQYSLACTLFWMLTGSVPFPGPSPGAVIQAHLSKPIPPLRSLRPDLPATLDAVLARATAKRVESRFASCAEFAHAARAALFAAPGPWHQQQQYTAAGVVLRARESYPQAPGRHTPAQPYRNAPPPTTPAQPHPQVRPTTPAQPHPHVQPTTPAQPHPHAPRPSAGGPTIPPPRRGSTRPGTIDFPGGRNHPGYIVPPQQRRPP</sequence>
<dbReference type="AlphaFoldDB" id="A0A4R1FZK1"/>
<dbReference type="InterPro" id="IPR017441">
    <property type="entry name" value="Protein_kinase_ATP_BS"/>
</dbReference>
<feature type="domain" description="Protein kinase" evidence="11">
    <location>
        <begin position="11"/>
        <end position="272"/>
    </location>
</feature>
<evidence type="ECO:0000256" key="9">
    <source>
        <dbReference type="PROSITE-ProRule" id="PRU10141"/>
    </source>
</evidence>
<evidence type="ECO:0000259" key="11">
    <source>
        <dbReference type="PROSITE" id="PS50011"/>
    </source>
</evidence>